<feature type="region of interest" description="Disordered" evidence="1">
    <location>
        <begin position="498"/>
        <end position="596"/>
    </location>
</feature>
<dbReference type="PANTHER" id="PTHR37332">
    <property type="entry name" value="EXPRESSED PROTEIN"/>
    <property type="match status" value="1"/>
</dbReference>
<evidence type="ECO:0000313" key="3">
    <source>
        <dbReference type="Proteomes" id="UP001176517"/>
    </source>
</evidence>
<accession>A0AAN6GTW6</accession>
<feature type="region of interest" description="Disordered" evidence="1">
    <location>
        <begin position="89"/>
        <end position="121"/>
    </location>
</feature>
<sequence length="596" mass="62178">MKKARSSAGGDQDPLPPPPPLPPPVPPINTALASSASVPSPVTSPNEHLPPPPPPPPPLLPSQPHPGHRFPILHRTKSSNSTKALLLQHQQQADDHLQLPTPSSASATPSAIPSPSYQQNSLQHDQAYFPQDSPNDILVKDLCNKRLQSIVYLKRTLEGRQAWLNTVRLSRRDLSAAFDSEKMRKRTLRNIYLGLSLAPLIEITSLVDYCKAITQLFTELESWSENVDKDRSKVVRNLFRTTRGSKRFAAAAGSIEFYNAEAPNLLSNEYSYLLTPNIPFTPDYFHAFFTLADMLQEVYYRLLMNINTAAAASTAAAAAGIPKSAASTVSTHSSTLINNHASTISSATSAARSGTGTIGSMSSFQTSSTSALHSKSLHASTDSELENEFGRLLGVSHGQNLVGTNGSGKEPGLSNGMVDMVVKVDGKLKKILVQAAKEIDGLARHLMKEELTTLELQVRNLPNNSGSAVLAPGANLAGVSSPLLGGERSAFDASSIGSAASRGGQASVLGVSGDRAPGAGMVTSQPGSAGLMSPTSALSSVAVSREPSSQGHTSGAPPGGANTGVSGGGAAGSMPGLPNTGSSNTSTSALLAGQGR</sequence>
<dbReference type="Proteomes" id="UP001176517">
    <property type="component" value="Unassembled WGS sequence"/>
</dbReference>
<dbReference type="EMBL" id="JAPDMZ010000014">
    <property type="protein sequence ID" value="KAK0556528.1"/>
    <property type="molecule type" value="Genomic_DNA"/>
</dbReference>
<feature type="compositionally biased region" description="Polar residues" evidence="1">
    <location>
        <begin position="579"/>
        <end position="589"/>
    </location>
</feature>
<feature type="compositionally biased region" description="Pro residues" evidence="1">
    <location>
        <begin position="48"/>
        <end position="64"/>
    </location>
</feature>
<feature type="compositionally biased region" description="Gly residues" evidence="1">
    <location>
        <begin position="557"/>
        <end position="571"/>
    </location>
</feature>
<feature type="compositionally biased region" description="Pro residues" evidence="1">
    <location>
        <begin position="14"/>
        <end position="27"/>
    </location>
</feature>
<organism evidence="2 3">
    <name type="scientific">Tilletia horrida</name>
    <dbReference type="NCBI Taxonomy" id="155126"/>
    <lineage>
        <taxon>Eukaryota</taxon>
        <taxon>Fungi</taxon>
        <taxon>Dikarya</taxon>
        <taxon>Basidiomycota</taxon>
        <taxon>Ustilaginomycotina</taxon>
        <taxon>Exobasidiomycetes</taxon>
        <taxon>Tilletiales</taxon>
        <taxon>Tilletiaceae</taxon>
        <taxon>Tilletia</taxon>
    </lineage>
</organism>
<comment type="caution">
    <text evidence="2">The sequence shown here is derived from an EMBL/GenBank/DDBJ whole genome shotgun (WGS) entry which is preliminary data.</text>
</comment>
<feature type="region of interest" description="Disordered" evidence="1">
    <location>
        <begin position="1"/>
        <end position="74"/>
    </location>
</feature>
<evidence type="ECO:0000313" key="2">
    <source>
        <dbReference type="EMBL" id="KAK0556528.1"/>
    </source>
</evidence>
<feature type="compositionally biased region" description="Polar residues" evidence="1">
    <location>
        <begin position="522"/>
        <end position="553"/>
    </location>
</feature>
<dbReference type="PANTHER" id="PTHR37332:SF1">
    <property type="entry name" value="ELMO DOMAIN-CONTAINING PROTEIN"/>
    <property type="match status" value="1"/>
</dbReference>
<dbReference type="AlphaFoldDB" id="A0AAN6GTW6"/>
<reference evidence="2" key="1">
    <citation type="journal article" date="2023" name="PhytoFront">
        <title>Draft Genome Resources of Seven Strains of Tilletia horrida, Causal Agent of Kernel Smut of Rice.</title>
        <authorList>
            <person name="Khanal S."/>
            <person name="Antony Babu S."/>
            <person name="Zhou X.G."/>
        </authorList>
    </citation>
    <scope>NUCLEOTIDE SEQUENCE</scope>
    <source>
        <strain evidence="2">TX6</strain>
    </source>
</reference>
<feature type="compositionally biased region" description="Low complexity" evidence="1">
    <location>
        <begin position="98"/>
        <end position="116"/>
    </location>
</feature>
<evidence type="ECO:0000256" key="1">
    <source>
        <dbReference type="SAM" id="MobiDB-lite"/>
    </source>
</evidence>
<feature type="compositionally biased region" description="Low complexity" evidence="1">
    <location>
        <begin position="498"/>
        <end position="507"/>
    </location>
</feature>
<keyword evidence="3" id="KW-1185">Reference proteome</keyword>
<name>A0AAN6GTW6_9BASI</name>
<proteinExistence type="predicted"/>
<gene>
    <name evidence="2" type="ORF">OC846_001095</name>
</gene>
<protein>
    <submittedName>
        <fullName evidence="2">Uncharacterized protein</fullName>
    </submittedName>
</protein>
<feature type="compositionally biased region" description="Low complexity" evidence="1">
    <location>
        <begin position="30"/>
        <end position="45"/>
    </location>
</feature>